<dbReference type="InterPro" id="IPR005560">
    <property type="entry name" value="Csp_YhjQ"/>
</dbReference>
<comment type="caution">
    <text evidence="1">The sequence shown here is derived from an EMBL/GenBank/DDBJ whole genome shotgun (WGS) entry which is preliminary data.</text>
</comment>
<proteinExistence type="predicted"/>
<keyword evidence="1" id="KW-0614">Plasmid</keyword>
<dbReference type="Gene3D" id="1.20.1270.360">
    <property type="match status" value="1"/>
</dbReference>
<evidence type="ECO:0008006" key="3">
    <source>
        <dbReference type="Google" id="ProtNLM"/>
    </source>
</evidence>
<dbReference type="PANTHER" id="PTHR37310">
    <property type="entry name" value="CYTOPLASMIC PROTEIN-RELATED"/>
    <property type="match status" value="1"/>
</dbReference>
<dbReference type="EMBL" id="BLKX01000002">
    <property type="protein sequence ID" value="GFG83086.1"/>
    <property type="molecule type" value="Genomic_DNA"/>
</dbReference>
<accession>A0ABQ1CFR7</accession>
<dbReference type="Pfam" id="PF03860">
    <property type="entry name" value="Csp"/>
    <property type="match status" value="1"/>
</dbReference>
<geneLocation type="plasmid" evidence="1">
    <name>pJCM18565</name>
</geneLocation>
<gene>
    <name evidence="1" type="ORF">MPRG_63620</name>
</gene>
<keyword evidence="2" id="KW-1185">Reference proteome</keyword>
<evidence type="ECO:0000313" key="1">
    <source>
        <dbReference type="EMBL" id="GFG83086.1"/>
    </source>
</evidence>
<sequence>MAGGGFLLAVAGNQACLDACAECQAACEACASSCVNDASMADCVRLCLDCAAICAACVTLVSRGSRWAAQLCQLCAEICDACAAEGDKHDNDHHYFGRATSKRTYAPQRGMIRHPYGPGLKARGSPLGALSSQQLPAFD</sequence>
<organism evidence="1 2">
    <name type="scientific">Mycobacterium paragordonae</name>
    <dbReference type="NCBI Taxonomy" id="1389713"/>
    <lineage>
        <taxon>Bacteria</taxon>
        <taxon>Bacillati</taxon>
        <taxon>Actinomycetota</taxon>
        <taxon>Actinomycetes</taxon>
        <taxon>Mycobacteriales</taxon>
        <taxon>Mycobacteriaceae</taxon>
        <taxon>Mycobacterium</taxon>
    </lineage>
</organism>
<dbReference type="PANTHER" id="PTHR37310:SF1">
    <property type="entry name" value="CYTOPLASMIC PROTEIN"/>
    <property type="match status" value="1"/>
</dbReference>
<name>A0ABQ1CFR7_9MYCO</name>
<evidence type="ECO:0000313" key="2">
    <source>
        <dbReference type="Proteomes" id="UP000465240"/>
    </source>
</evidence>
<reference evidence="1 2" key="1">
    <citation type="journal article" date="2019" name="Emerg. Microbes Infect.">
        <title>Comprehensive subspecies identification of 175 nontuberculous mycobacteria species based on 7547 genomic profiles.</title>
        <authorList>
            <person name="Matsumoto Y."/>
            <person name="Kinjo T."/>
            <person name="Motooka D."/>
            <person name="Nabeya D."/>
            <person name="Jung N."/>
            <person name="Uechi K."/>
            <person name="Horii T."/>
            <person name="Iida T."/>
            <person name="Fujita J."/>
            <person name="Nakamura S."/>
        </authorList>
    </citation>
    <scope>NUCLEOTIDE SEQUENCE [LARGE SCALE GENOMIC DNA]</scope>
    <source>
        <strain evidence="1 2">JCM 18565</strain>
    </source>
</reference>
<protein>
    <recommendedName>
        <fullName evidence="3">Four-helix bundle copper-binding protein</fullName>
    </recommendedName>
</protein>
<dbReference type="CDD" id="cd08026">
    <property type="entry name" value="DUF326"/>
    <property type="match status" value="1"/>
</dbReference>
<dbReference type="InterPro" id="IPR044543">
    <property type="entry name" value="YHJQ-like"/>
</dbReference>
<dbReference type="Proteomes" id="UP000465240">
    <property type="component" value="Unassembled WGS sequence"/>
</dbReference>